<keyword evidence="10" id="KW-0482">Metalloprotease</keyword>
<evidence type="ECO:0000259" key="14">
    <source>
        <dbReference type="Pfam" id="PF18962"/>
    </source>
</evidence>
<dbReference type="AlphaFoldDB" id="A0A1I4X2Q3"/>
<dbReference type="NCBIfam" id="NF038113">
    <property type="entry name" value="T9SSA_dep_M36"/>
    <property type="match status" value="1"/>
</dbReference>
<dbReference type="Gene3D" id="1.10.390.10">
    <property type="entry name" value="Neutral Protease Domain 2"/>
    <property type="match status" value="1"/>
</dbReference>
<evidence type="ECO:0000313" key="16">
    <source>
        <dbReference type="Proteomes" id="UP000199149"/>
    </source>
</evidence>
<evidence type="ECO:0000256" key="8">
    <source>
        <dbReference type="ARBA" id="ARBA00022801"/>
    </source>
</evidence>
<dbReference type="Gene3D" id="3.10.170.10">
    <property type="match status" value="1"/>
</dbReference>
<dbReference type="RefSeq" id="WP_177190291.1">
    <property type="nucleotide sequence ID" value="NZ_FOUZ01000008.1"/>
</dbReference>
<dbReference type="EMBL" id="FOUZ01000008">
    <property type="protein sequence ID" value="SFN19935.1"/>
    <property type="molecule type" value="Genomic_DNA"/>
</dbReference>
<dbReference type="Proteomes" id="UP000199149">
    <property type="component" value="Unassembled WGS sequence"/>
</dbReference>
<dbReference type="Gene3D" id="3.50.30.30">
    <property type="match status" value="1"/>
</dbReference>
<evidence type="ECO:0000256" key="5">
    <source>
        <dbReference type="ARBA" id="ARBA00022670"/>
    </source>
</evidence>
<name>A0A1I4X2Q3_9FLAO</name>
<dbReference type="InterPro" id="IPR003137">
    <property type="entry name" value="PA_domain"/>
</dbReference>
<dbReference type="SUPFAM" id="SSF55486">
    <property type="entry name" value="Metalloproteases ('zincins'), catalytic domain"/>
    <property type="match status" value="1"/>
</dbReference>
<keyword evidence="7 12" id="KW-0732">Signal</keyword>
<evidence type="ECO:0000256" key="10">
    <source>
        <dbReference type="ARBA" id="ARBA00023049"/>
    </source>
</evidence>
<dbReference type="InterPro" id="IPR046450">
    <property type="entry name" value="PA_dom_sf"/>
</dbReference>
<reference evidence="16" key="1">
    <citation type="submission" date="2016-10" db="EMBL/GenBank/DDBJ databases">
        <authorList>
            <person name="Varghese N."/>
            <person name="Submissions S."/>
        </authorList>
    </citation>
    <scope>NUCLEOTIDE SEQUENCE [LARGE SCALE GENOMIC DNA]</scope>
    <source>
        <strain evidence="16">XJ109</strain>
    </source>
</reference>
<feature type="domain" description="Secretion system C-terminal sorting" evidence="14">
    <location>
        <begin position="795"/>
        <end position="867"/>
    </location>
</feature>
<dbReference type="PANTHER" id="PTHR33478:SF1">
    <property type="entry name" value="EXTRACELLULAR METALLOPROTEINASE MEP"/>
    <property type="match status" value="1"/>
</dbReference>
<proteinExistence type="inferred from homology"/>
<evidence type="ECO:0000256" key="3">
    <source>
        <dbReference type="ARBA" id="ARBA00006006"/>
    </source>
</evidence>
<evidence type="ECO:0000256" key="7">
    <source>
        <dbReference type="ARBA" id="ARBA00022729"/>
    </source>
</evidence>
<feature type="signal peptide" evidence="12">
    <location>
        <begin position="1"/>
        <end position="20"/>
    </location>
</feature>
<keyword evidence="9" id="KW-0862">Zinc</keyword>
<keyword evidence="16" id="KW-1185">Reference proteome</keyword>
<dbReference type="GO" id="GO:0005615">
    <property type="term" value="C:extracellular space"/>
    <property type="evidence" value="ECO:0007669"/>
    <property type="project" value="InterPro"/>
</dbReference>
<dbReference type="Pfam" id="PF02225">
    <property type="entry name" value="PA"/>
    <property type="match status" value="1"/>
</dbReference>
<dbReference type="CDD" id="cd09596">
    <property type="entry name" value="M36"/>
    <property type="match status" value="1"/>
</dbReference>
<dbReference type="PANTHER" id="PTHR33478">
    <property type="entry name" value="EXTRACELLULAR METALLOPROTEINASE MEP"/>
    <property type="match status" value="1"/>
</dbReference>
<keyword evidence="5" id="KW-0645">Protease</keyword>
<evidence type="ECO:0000256" key="2">
    <source>
        <dbReference type="ARBA" id="ARBA00004613"/>
    </source>
</evidence>
<protein>
    <submittedName>
        <fullName evidence="15">Por secretion system C-terminal sorting domain-containing protein</fullName>
    </submittedName>
</protein>
<dbReference type="GO" id="GO:0004222">
    <property type="term" value="F:metalloendopeptidase activity"/>
    <property type="evidence" value="ECO:0007669"/>
    <property type="project" value="InterPro"/>
</dbReference>
<evidence type="ECO:0000256" key="11">
    <source>
        <dbReference type="ARBA" id="ARBA00023145"/>
    </source>
</evidence>
<evidence type="ECO:0000256" key="4">
    <source>
        <dbReference type="ARBA" id="ARBA00022525"/>
    </source>
</evidence>
<dbReference type="InterPro" id="IPR001842">
    <property type="entry name" value="Peptidase_M36"/>
</dbReference>
<keyword evidence="8" id="KW-0378">Hydrolase</keyword>
<evidence type="ECO:0000256" key="9">
    <source>
        <dbReference type="ARBA" id="ARBA00022833"/>
    </source>
</evidence>
<evidence type="ECO:0000313" key="15">
    <source>
        <dbReference type="EMBL" id="SFN19935.1"/>
    </source>
</evidence>
<sequence length="869" mass="95432">MKKNFTLIFSAFLLSMTAQAQNAEQLINNYQAQRTGNNVEYKFVQTINDEKDQTQRVFTQRTFQGIPVYNSYTTYLVKNNQVVSSFASENYNSDFKTANVTPTLNLNQALNNVAQLEGLKLITDEASKDYGVHFSKEETSELVYYINDKQEPILSYALSYRLFKENQNDVIHVIVDAKNGTILDKHNTTLSCSFDHGSFHNENLATFNKEDWNWLYDDNTNTASPQYNVYKLPLEAPNRGARTFVDLSASNTTASPNGWHNIAEETVKTRTEGNNVRAARDHKSIGYQTYNSGANTVTLSNDDYADGGSTLNFDFPVDFNLDPYKNWQASTTNLFYMNNMMHDILYNYGFTEVNGNFQKDNYGKGATGNDNVVALAQTGMSIGVMNNATFATPADGRAPRMAMYLWNPPATADIKPLTINSPANIAGKLNVSEAPFGADLPITALTKDLALVRKSETDGTEFDGCGTITNAAEITDKIAVVYKGGSCDFVVKAKAAQDAGAKAVIIVNNVSGSLTITGSDSTITIPVVGLPRLDGEKIKKELINGTTVNASLQHKDIPYSDGSFDNGIIAHEYGHGVSNRLTGPITNANCLSNLEQMGEGWSDFFALMLTQLPGDTSTTKRGIGTFATNQAVDGAGIRPTVYSTDMTVNPAKYSFLKTYGNSDSPHNTGYVWASMVWDLNWKMIDKYGFSPDLYNGKAGNNMALQLVMTGLKLQPCSPGFVDGRDAIIKADEQLNEGANKCDIWTVFARRGLGYSALQGSTNSRTDGTEAFDMPPVEVSNCELSTSELKDSTFQIFPNPTKDVVYIVDKTIKNDIKVDIIDMVGKVVSTQTVKFDGQKGSLTTNNLPKGIYILKFKTDNGTITKKLIKN</sequence>
<comment type="similarity">
    <text evidence="3">Belongs to the peptidase M36 family.</text>
</comment>
<gene>
    <name evidence="15" type="ORF">SAMN05421738_10837</name>
</gene>
<feature type="domain" description="PA" evidence="13">
    <location>
        <begin position="463"/>
        <end position="538"/>
    </location>
</feature>
<dbReference type="GO" id="GO:0008270">
    <property type="term" value="F:zinc ion binding"/>
    <property type="evidence" value="ECO:0007669"/>
    <property type="project" value="InterPro"/>
</dbReference>
<accession>A0A1I4X2Q3</accession>
<dbReference type="InterPro" id="IPR027268">
    <property type="entry name" value="Peptidase_M4/M1_CTD_sf"/>
</dbReference>
<dbReference type="InterPro" id="IPR026444">
    <property type="entry name" value="Secre_tail"/>
</dbReference>
<dbReference type="Pfam" id="PF02128">
    <property type="entry name" value="Peptidase_M36"/>
    <property type="match status" value="1"/>
</dbReference>
<dbReference type="InterPro" id="IPR050371">
    <property type="entry name" value="Fungal_virulence_M36"/>
</dbReference>
<evidence type="ECO:0000259" key="13">
    <source>
        <dbReference type="Pfam" id="PF02225"/>
    </source>
</evidence>
<dbReference type="GO" id="GO:0006508">
    <property type="term" value="P:proteolysis"/>
    <property type="evidence" value="ECO:0007669"/>
    <property type="project" value="UniProtKB-KW"/>
</dbReference>
<dbReference type="SUPFAM" id="SSF52025">
    <property type="entry name" value="PA domain"/>
    <property type="match status" value="1"/>
</dbReference>
<evidence type="ECO:0000256" key="12">
    <source>
        <dbReference type="SAM" id="SignalP"/>
    </source>
</evidence>
<feature type="chain" id="PRO_5011441917" evidence="12">
    <location>
        <begin position="21"/>
        <end position="869"/>
    </location>
</feature>
<dbReference type="STRING" id="684065.SAMN05421738_10837"/>
<keyword evidence="11" id="KW-0865">Zymogen</keyword>
<dbReference type="Pfam" id="PF18962">
    <property type="entry name" value="Por_Secre_tail"/>
    <property type="match status" value="1"/>
</dbReference>
<keyword evidence="4" id="KW-0964">Secreted</keyword>
<keyword evidence="6" id="KW-0479">Metal-binding</keyword>
<comment type="cofactor">
    <cofactor evidence="1">
        <name>Zn(2+)</name>
        <dbReference type="ChEBI" id="CHEBI:29105"/>
    </cofactor>
</comment>
<evidence type="ECO:0000256" key="6">
    <source>
        <dbReference type="ARBA" id="ARBA00022723"/>
    </source>
</evidence>
<comment type="subcellular location">
    <subcellularLocation>
        <location evidence="2">Secreted</location>
    </subcellularLocation>
</comment>
<evidence type="ECO:0000256" key="1">
    <source>
        <dbReference type="ARBA" id="ARBA00001947"/>
    </source>
</evidence>
<dbReference type="CDD" id="cd04818">
    <property type="entry name" value="PA_subtilisin_1"/>
    <property type="match status" value="1"/>
</dbReference>
<organism evidence="15 16">
    <name type="scientific">Algoriella xinjiangensis</name>
    <dbReference type="NCBI Taxonomy" id="684065"/>
    <lineage>
        <taxon>Bacteria</taxon>
        <taxon>Pseudomonadati</taxon>
        <taxon>Bacteroidota</taxon>
        <taxon>Flavobacteriia</taxon>
        <taxon>Flavobacteriales</taxon>
        <taxon>Weeksellaceae</taxon>
        <taxon>Algoriella</taxon>
    </lineage>
</organism>
<dbReference type="NCBIfam" id="TIGR04183">
    <property type="entry name" value="Por_Secre_tail"/>
    <property type="match status" value="1"/>
</dbReference>
<dbReference type="Gene3D" id="3.10.450.40">
    <property type="match status" value="1"/>
</dbReference>